<dbReference type="EMBL" id="CP023445">
    <property type="protein sequence ID" value="ATE56452.1"/>
    <property type="molecule type" value="Genomic_DNA"/>
</dbReference>
<dbReference type="InterPro" id="IPR043917">
    <property type="entry name" value="DUF5753"/>
</dbReference>
<evidence type="ECO:0000259" key="1">
    <source>
        <dbReference type="PROSITE" id="PS50943"/>
    </source>
</evidence>
<dbReference type="AlphaFoldDB" id="A0A290ZBU2"/>
<sequence length="282" mass="30998">MPGNAYTSVKSRTVAGALRTYREQHGLSCEDVASVLGVSSSKISRMETGKSGLQVEDVSALLGYYKVPGARRRELLDLMRRGEELGWWERQAGLPKLWRALIDFENKATAVHNYESMVVPGLVQTAEYTRALIRSLDPALPEHELDSLVTTRMARQAVLNRASAPEYLAVLHEAALRIRVGGDGVMRRQLRHLLDVAERSNVVVRVTPMGAGAHVGLSGAFTLLEFAHEPAVVFVENQSTGLFLDGAAEVDGYRRAWGRIVDVSLSPRATAELLAELVEERP</sequence>
<dbReference type="SUPFAM" id="SSF47413">
    <property type="entry name" value="lambda repressor-like DNA-binding domains"/>
    <property type="match status" value="1"/>
</dbReference>
<accession>A0A290ZBU2</accession>
<evidence type="ECO:0000313" key="2">
    <source>
        <dbReference type="EMBL" id="ATE56452.1"/>
    </source>
</evidence>
<dbReference type="GO" id="GO:0003677">
    <property type="term" value="F:DNA binding"/>
    <property type="evidence" value="ECO:0007669"/>
    <property type="project" value="InterPro"/>
</dbReference>
<dbReference type="Pfam" id="PF19054">
    <property type="entry name" value="DUF5753"/>
    <property type="match status" value="1"/>
</dbReference>
<organism evidence="2 3">
    <name type="scientific">Actinosynnema pretiosum</name>
    <dbReference type="NCBI Taxonomy" id="42197"/>
    <lineage>
        <taxon>Bacteria</taxon>
        <taxon>Bacillati</taxon>
        <taxon>Actinomycetota</taxon>
        <taxon>Actinomycetes</taxon>
        <taxon>Pseudonocardiales</taxon>
        <taxon>Pseudonocardiaceae</taxon>
        <taxon>Actinosynnema</taxon>
    </lineage>
</organism>
<name>A0A290ZBU2_9PSEU</name>
<dbReference type="InterPro" id="IPR001387">
    <property type="entry name" value="Cro/C1-type_HTH"/>
</dbReference>
<reference evidence="2" key="1">
    <citation type="submission" date="2017-09" db="EMBL/GenBank/DDBJ databases">
        <title>Complete Genome Sequence of ansamitocin-producing Bacterium Actinosynnema pretiosum X47.</title>
        <authorList>
            <person name="Cao G."/>
            <person name="Zong G."/>
            <person name="Zhong C."/>
            <person name="Fu J."/>
        </authorList>
    </citation>
    <scope>NUCLEOTIDE SEQUENCE [LARGE SCALE GENOMIC DNA]</scope>
    <source>
        <strain evidence="2">X47</strain>
    </source>
</reference>
<dbReference type="Proteomes" id="UP000218505">
    <property type="component" value="Chromosome"/>
</dbReference>
<gene>
    <name evidence="2" type="ORF">CNX65_26870</name>
</gene>
<dbReference type="CDD" id="cd00093">
    <property type="entry name" value="HTH_XRE"/>
    <property type="match status" value="1"/>
</dbReference>
<dbReference type="KEGG" id="apre:CNX65_26870"/>
<dbReference type="PROSITE" id="PS50943">
    <property type="entry name" value="HTH_CROC1"/>
    <property type="match status" value="1"/>
</dbReference>
<dbReference type="Gene3D" id="1.10.260.40">
    <property type="entry name" value="lambda repressor-like DNA-binding domains"/>
    <property type="match status" value="1"/>
</dbReference>
<protein>
    <submittedName>
        <fullName evidence="2">Transcriptional regulator</fullName>
    </submittedName>
</protein>
<dbReference type="SMART" id="SM00530">
    <property type="entry name" value="HTH_XRE"/>
    <property type="match status" value="1"/>
</dbReference>
<dbReference type="InterPro" id="IPR010982">
    <property type="entry name" value="Lambda_DNA-bd_dom_sf"/>
</dbReference>
<feature type="domain" description="HTH cro/C1-type" evidence="1">
    <location>
        <begin position="18"/>
        <end position="72"/>
    </location>
</feature>
<proteinExistence type="predicted"/>
<dbReference type="Pfam" id="PF13560">
    <property type="entry name" value="HTH_31"/>
    <property type="match status" value="1"/>
</dbReference>
<evidence type="ECO:0000313" key="3">
    <source>
        <dbReference type="Proteomes" id="UP000218505"/>
    </source>
</evidence>
<keyword evidence="3" id="KW-1185">Reference proteome</keyword>
<dbReference type="RefSeq" id="WP_096496244.1">
    <property type="nucleotide sequence ID" value="NZ_CP023445.1"/>
</dbReference>